<gene>
    <name evidence="1" type="ORF">FEM48_Zijuj03G0182600</name>
</gene>
<evidence type="ECO:0000313" key="1">
    <source>
        <dbReference type="EMBL" id="KAH7538278.1"/>
    </source>
</evidence>
<reference evidence="1" key="1">
    <citation type="journal article" date="2021" name="Front. Plant Sci.">
        <title>Chromosome-Scale Genome Assembly for Chinese Sour Jujube and Insights Into Its Genome Evolution and Domestication Signature.</title>
        <authorList>
            <person name="Shen L.-Y."/>
            <person name="Luo H."/>
            <person name="Wang X.-L."/>
            <person name="Wang X.-M."/>
            <person name="Qiu X.-J."/>
            <person name="Liu H."/>
            <person name="Zhou S.-S."/>
            <person name="Jia K.-H."/>
            <person name="Nie S."/>
            <person name="Bao Y.-T."/>
            <person name="Zhang R.-G."/>
            <person name="Yun Q.-Z."/>
            <person name="Chai Y.-H."/>
            <person name="Lu J.-Y."/>
            <person name="Li Y."/>
            <person name="Zhao S.-W."/>
            <person name="Mao J.-F."/>
            <person name="Jia S.-G."/>
            <person name="Mao Y.-M."/>
        </authorList>
    </citation>
    <scope>NUCLEOTIDE SEQUENCE</scope>
    <source>
        <strain evidence="1">AT0</strain>
        <tissue evidence="1">Leaf</tissue>
    </source>
</reference>
<protein>
    <submittedName>
        <fullName evidence="1">Uncharacterized protein</fullName>
    </submittedName>
</protein>
<name>A0A978VRV3_ZIZJJ</name>
<dbReference type="Proteomes" id="UP000813462">
    <property type="component" value="Unassembled WGS sequence"/>
</dbReference>
<comment type="caution">
    <text evidence="1">The sequence shown here is derived from an EMBL/GenBank/DDBJ whole genome shotgun (WGS) entry which is preliminary data.</text>
</comment>
<dbReference type="EMBL" id="JAEACU010000003">
    <property type="protein sequence ID" value="KAH7538278.1"/>
    <property type="molecule type" value="Genomic_DNA"/>
</dbReference>
<evidence type="ECO:0000313" key="2">
    <source>
        <dbReference type="Proteomes" id="UP000813462"/>
    </source>
</evidence>
<dbReference type="AlphaFoldDB" id="A0A978VRV3"/>
<organism evidence="1 2">
    <name type="scientific">Ziziphus jujuba var. spinosa</name>
    <dbReference type="NCBI Taxonomy" id="714518"/>
    <lineage>
        <taxon>Eukaryota</taxon>
        <taxon>Viridiplantae</taxon>
        <taxon>Streptophyta</taxon>
        <taxon>Embryophyta</taxon>
        <taxon>Tracheophyta</taxon>
        <taxon>Spermatophyta</taxon>
        <taxon>Magnoliopsida</taxon>
        <taxon>eudicotyledons</taxon>
        <taxon>Gunneridae</taxon>
        <taxon>Pentapetalae</taxon>
        <taxon>rosids</taxon>
        <taxon>fabids</taxon>
        <taxon>Rosales</taxon>
        <taxon>Rhamnaceae</taxon>
        <taxon>Paliureae</taxon>
        <taxon>Ziziphus</taxon>
    </lineage>
</organism>
<proteinExistence type="predicted"/>
<sequence length="113" mass="12955">MQASVICEREKEVKQFTQSKAGVKRNRRLWDIHSKQGDLQPQNGNNNVHDNLQVPAMDLKGPVLIMRAMKLGEKRFLKIPCEANMVREYSSLLIMQMNMIVKLTTCNAVNRVS</sequence>
<accession>A0A978VRV3</accession>